<keyword evidence="5" id="KW-0479">Metal-binding</keyword>
<organism evidence="8">
    <name type="scientific">marine sediment metagenome</name>
    <dbReference type="NCBI Taxonomy" id="412755"/>
    <lineage>
        <taxon>unclassified sequences</taxon>
        <taxon>metagenomes</taxon>
        <taxon>ecological metagenomes</taxon>
    </lineage>
</organism>
<dbReference type="GO" id="GO:0031419">
    <property type="term" value="F:cobalamin binding"/>
    <property type="evidence" value="ECO:0007669"/>
    <property type="project" value="UniProtKB-KW"/>
</dbReference>
<feature type="non-terminal residue" evidence="8">
    <location>
        <position position="1"/>
    </location>
</feature>
<dbReference type="GO" id="GO:0046653">
    <property type="term" value="P:tetrahydrofolate metabolic process"/>
    <property type="evidence" value="ECO:0007669"/>
    <property type="project" value="TreeGrafter"/>
</dbReference>
<dbReference type="AlphaFoldDB" id="X1BN99"/>
<feature type="domain" description="Pterin-binding" evidence="7">
    <location>
        <begin position="1"/>
        <end position="135"/>
    </location>
</feature>
<evidence type="ECO:0000256" key="1">
    <source>
        <dbReference type="ARBA" id="ARBA00010398"/>
    </source>
</evidence>
<sequence length="157" mass="17268">AIVKYKCAVVALVMDERGIPDNSKTRVEIAKKLIKVLTDVGVPLKDIFIDPLVVPIGTSDKNGLITMETIRRVKGSHPEVKIVTGLSNISFGLPERKLINQVFMILTMGCGMDAAIIDPTDKRMMAIVKTAITLLGEDNFCSGYIQAYREGKLTFKK</sequence>
<dbReference type="GO" id="GO:0008705">
    <property type="term" value="F:methionine synthase activity"/>
    <property type="evidence" value="ECO:0007669"/>
    <property type="project" value="TreeGrafter"/>
</dbReference>
<comment type="similarity">
    <text evidence="1">Belongs to the vitamin-B12 dependent methionine synthase family.</text>
</comment>
<dbReference type="PANTHER" id="PTHR45833:SF1">
    <property type="entry name" value="METHIONINE SYNTHASE"/>
    <property type="match status" value="1"/>
</dbReference>
<evidence type="ECO:0000313" key="8">
    <source>
        <dbReference type="EMBL" id="GAG85528.1"/>
    </source>
</evidence>
<reference evidence="8" key="1">
    <citation type="journal article" date="2014" name="Front. Microbiol.">
        <title>High frequency of phylogenetically diverse reductive dehalogenase-homologous genes in deep subseafloor sedimentary metagenomes.</title>
        <authorList>
            <person name="Kawai M."/>
            <person name="Futagami T."/>
            <person name="Toyoda A."/>
            <person name="Takaki Y."/>
            <person name="Nishi S."/>
            <person name="Hori S."/>
            <person name="Arai W."/>
            <person name="Tsubouchi T."/>
            <person name="Morono Y."/>
            <person name="Uchiyama I."/>
            <person name="Ito T."/>
            <person name="Fujiyama A."/>
            <person name="Inagaki F."/>
            <person name="Takami H."/>
        </authorList>
    </citation>
    <scope>NUCLEOTIDE SEQUENCE</scope>
    <source>
        <strain evidence="8">Expedition CK06-06</strain>
    </source>
</reference>
<dbReference type="SUPFAM" id="SSF51717">
    <property type="entry name" value="Dihydropteroate synthetase-like"/>
    <property type="match status" value="1"/>
</dbReference>
<evidence type="ECO:0000256" key="4">
    <source>
        <dbReference type="ARBA" id="ARBA00022679"/>
    </source>
</evidence>
<protein>
    <recommendedName>
        <fullName evidence="7">Pterin-binding domain-containing protein</fullName>
    </recommendedName>
</protein>
<proteinExistence type="inferred from homology"/>
<evidence type="ECO:0000256" key="6">
    <source>
        <dbReference type="ARBA" id="ARBA00023285"/>
    </source>
</evidence>
<dbReference type="GO" id="GO:0046872">
    <property type="term" value="F:metal ion binding"/>
    <property type="evidence" value="ECO:0007669"/>
    <property type="project" value="UniProtKB-KW"/>
</dbReference>
<dbReference type="InterPro" id="IPR000489">
    <property type="entry name" value="Pterin-binding_dom"/>
</dbReference>
<dbReference type="GO" id="GO:0005829">
    <property type="term" value="C:cytosol"/>
    <property type="evidence" value="ECO:0007669"/>
    <property type="project" value="TreeGrafter"/>
</dbReference>
<keyword evidence="4" id="KW-0808">Transferase</keyword>
<keyword evidence="3" id="KW-0846">Cobalamin</keyword>
<accession>X1BN99</accession>
<name>X1BN99_9ZZZZ</name>
<evidence type="ECO:0000259" key="7">
    <source>
        <dbReference type="PROSITE" id="PS50972"/>
    </source>
</evidence>
<dbReference type="GO" id="GO:0050667">
    <property type="term" value="P:homocysteine metabolic process"/>
    <property type="evidence" value="ECO:0007669"/>
    <property type="project" value="TreeGrafter"/>
</dbReference>
<dbReference type="InterPro" id="IPR050554">
    <property type="entry name" value="Met_Synthase/Corrinoid"/>
</dbReference>
<dbReference type="Gene3D" id="3.20.20.20">
    <property type="entry name" value="Dihydropteroate synthase-like"/>
    <property type="match status" value="1"/>
</dbReference>
<dbReference type="PANTHER" id="PTHR45833">
    <property type="entry name" value="METHIONINE SYNTHASE"/>
    <property type="match status" value="1"/>
</dbReference>
<evidence type="ECO:0000256" key="2">
    <source>
        <dbReference type="ARBA" id="ARBA00022603"/>
    </source>
</evidence>
<dbReference type="GO" id="GO:0032259">
    <property type="term" value="P:methylation"/>
    <property type="evidence" value="ECO:0007669"/>
    <property type="project" value="UniProtKB-KW"/>
</dbReference>
<dbReference type="EMBL" id="BART01016734">
    <property type="protein sequence ID" value="GAG85528.1"/>
    <property type="molecule type" value="Genomic_DNA"/>
</dbReference>
<comment type="caution">
    <text evidence="8">The sequence shown here is derived from an EMBL/GenBank/DDBJ whole genome shotgun (WGS) entry which is preliminary data.</text>
</comment>
<evidence type="ECO:0000256" key="3">
    <source>
        <dbReference type="ARBA" id="ARBA00022628"/>
    </source>
</evidence>
<evidence type="ECO:0000256" key="5">
    <source>
        <dbReference type="ARBA" id="ARBA00022723"/>
    </source>
</evidence>
<dbReference type="InterPro" id="IPR011005">
    <property type="entry name" value="Dihydropteroate_synth-like_sf"/>
</dbReference>
<keyword evidence="2" id="KW-0489">Methyltransferase</keyword>
<dbReference type="PROSITE" id="PS50972">
    <property type="entry name" value="PTERIN_BINDING"/>
    <property type="match status" value="1"/>
</dbReference>
<dbReference type="Pfam" id="PF00809">
    <property type="entry name" value="Pterin_bind"/>
    <property type="match status" value="1"/>
</dbReference>
<keyword evidence="6" id="KW-0170">Cobalt</keyword>
<gene>
    <name evidence="8" type="ORF">S01H4_32098</name>
</gene>